<name>A0A934QRN2_9PSEU</name>
<dbReference type="GO" id="GO:0005524">
    <property type="term" value="F:ATP binding"/>
    <property type="evidence" value="ECO:0007669"/>
    <property type="project" value="TreeGrafter"/>
</dbReference>
<dbReference type="RefSeq" id="WP_200317977.1">
    <property type="nucleotide sequence ID" value="NZ_JAENJH010000002.1"/>
</dbReference>
<dbReference type="PANTHER" id="PTHR43384:SF11">
    <property type="entry name" value="SEPTUM SITE DETERMINING PROTEIN"/>
    <property type="match status" value="1"/>
</dbReference>
<evidence type="ECO:0000259" key="1">
    <source>
        <dbReference type="Pfam" id="PF26563"/>
    </source>
</evidence>
<dbReference type="Proteomes" id="UP000635245">
    <property type="component" value="Unassembled WGS sequence"/>
</dbReference>
<gene>
    <name evidence="2" type="ORF">JHE00_12260</name>
</gene>
<sequence length="355" mass="36146">MQQADRPLVVASDDTVLDEIQRIAAAVGCESEWVRDLGAAREHWAHAPLVLVDDTAALLDTPLPRRADVLLVCKGAPEPASWRRAFALGARDVVTLPDGEDTLVAAFADVAEGPSDRRGRVLAVVGGRGGAGASVLAASVGLGVARTGGSALLVDCDPLGGGVDLLLGSEQTDGVRWPGLRVQSGRVSMAELEAALPARKIGAGRLSVLSCDREGPGPSSDAVAAVVEAGRRAGRTVVCDVPRHPDAAAAEALRHADLVVLVVPAEVRSCVGATRVLAGLDCPGEVRVLARGPAPDGLSPGEVADAVGVALLGSVRTDRGLARAVERGAFNPRPGSALGRAARTVLDALHSAPSC</sequence>
<accession>A0A934QRN2</accession>
<feature type="domain" description="Rv3660c-like CheY-like N-terminal" evidence="1">
    <location>
        <begin position="10"/>
        <end position="115"/>
    </location>
</feature>
<keyword evidence="2" id="KW-0378">Hydrolase</keyword>
<evidence type="ECO:0000313" key="2">
    <source>
        <dbReference type="EMBL" id="MBK1785100.1"/>
    </source>
</evidence>
<dbReference type="NCBIfam" id="TIGR03815">
    <property type="entry name" value="CpaE_hom_Actino"/>
    <property type="match status" value="1"/>
</dbReference>
<organism evidence="2 3">
    <name type="scientific">Prauserella cavernicola</name>
    <dbReference type="NCBI Taxonomy" id="2800127"/>
    <lineage>
        <taxon>Bacteria</taxon>
        <taxon>Bacillati</taxon>
        <taxon>Actinomycetota</taxon>
        <taxon>Actinomycetes</taxon>
        <taxon>Pseudonocardiales</taxon>
        <taxon>Pseudonocardiaceae</taxon>
        <taxon>Prauserella</taxon>
    </lineage>
</organism>
<dbReference type="GO" id="GO:0009898">
    <property type="term" value="C:cytoplasmic side of plasma membrane"/>
    <property type="evidence" value="ECO:0007669"/>
    <property type="project" value="TreeGrafter"/>
</dbReference>
<dbReference type="GO" id="GO:0004386">
    <property type="term" value="F:helicase activity"/>
    <property type="evidence" value="ECO:0007669"/>
    <property type="project" value="UniProtKB-KW"/>
</dbReference>
<proteinExistence type="predicted"/>
<dbReference type="AlphaFoldDB" id="A0A934QRN2"/>
<dbReference type="InterPro" id="IPR050625">
    <property type="entry name" value="ParA/MinD_ATPase"/>
</dbReference>
<dbReference type="SUPFAM" id="SSF52540">
    <property type="entry name" value="P-loop containing nucleoside triphosphate hydrolases"/>
    <property type="match status" value="1"/>
</dbReference>
<dbReference type="InterPro" id="IPR059050">
    <property type="entry name" value="Rv3660c_N"/>
</dbReference>
<dbReference type="GO" id="GO:0005829">
    <property type="term" value="C:cytosol"/>
    <property type="evidence" value="ECO:0007669"/>
    <property type="project" value="TreeGrafter"/>
</dbReference>
<dbReference type="InterPro" id="IPR022521">
    <property type="entry name" value="Rv3660c"/>
</dbReference>
<comment type="caution">
    <text evidence="2">The sequence shown here is derived from an EMBL/GenBank/DDBJ whole genome shotgun (WGS) entry which is preliminary data.</text>
</comment>
<dbReference type="GO" id="GO:0016887">
    <property type="term" value="F:ATP hydrolysis activity"/>
    <property type="evidence" value="ECO:0007669"/>
    <property type="project" value="TreeGrafter"/>
</dbReference>
<protein>
    <submittedName>
        <fullName evidence="2">Helicase</fullName>
    </submittedName>
</protein>
<dbReference type="GO" id="GO:0051782">
    <property type="term" value="P:negative regulation of cell division"/>
    <property type="evidence" value="ECO:0007669"/>
    <property type="project" value="TreeGrafter"/>
</dbReference>
<dbReference type="EMBL" id="JAENJH010000002">
    <property type="protein sequence ID" value="MBK1785100.1"/>
    <property type="molecule type" value="Genomic_DNA"/>
</dbReference>
<keyword evidence="2" id="KW-0347">Helicase</keyword>
<reference evidence="2" key="1">
    <citation type="submission" date="2020-12" db="EMBL/GenBank/DDBJ databases">
        <title>Prauserella sp. ASG 168, a novel actinomycete isolated from cave rock.</title>
        <authorList>
            <person name="Suriyachadkun C."/>
        </authorList>
    </citation>
    <scope>NUCLEOTIDE SEQUENCE</scope>
    <source>
        <strain evidence="2">ASG 168</strain>
    </source>
</reference>
<dbReference type="InterPro" id="IPR027417">
    <property type="entry name" value="P-loop_NTPase"/>
</dbReference>
<dbReference type="PANTHER" id="PTHR43384">
    <property type="entry name" value="SEPTUM SITE-DETERMINING PROTEIN MIND HOMOLOG, CHLOROPLASTIC-RELATED"/>
    <property type="match status" value="1"/>
</dbReference>
<keyword evidence="3" id="KW-1185">Reference proteome</keyword>
<evidence type="ECO:0000313" key="3">
    <source>
        <dbReference type="Proteomes" id="UP000635245"/>
    </source>
</evidence>
<dbReference type="Pfam" id="PF26563">
    <property type="entry name" value="Rv3660c_N"/>
    <property type="match status" value="1"/>
</dbReference>
<keyword evidence="2" id="KW-0547">Nucleotide-binding</keyword>
<keyword evidence="2" id="KW-0067">ATP-binding</keyword>
<dbReference type="Gene3D" id="3.40.50.300">
    <property type="entry name" value="P-loop containing nucleotide triphosphate hydrolases"/>
    <property type="match status" value="1"/>
</dbReference>